<proteinExistence type="predicted"/>
<dbReference type="GO" id="GO:0001649">
    <property type="term" value="P:osteoblast differentiation"/>
    <property type="evidence" value="ECO:0007669"/>
    <property type="project" value="TreeGrafter"/>
</dbReference>
<name>A0A8C0WIP8_CASCN</name>
<protein>
    <recommendedName>
        <fullName evidence="3">Osteopontin</fullName>
    </recommendedName>
</protein>
<feature type="compositionally biased region" description="Basic and acidic residues" evidence="1">
    <location>
        <begin position="10"/>
        <end position="42"/>
    </location>
</feature>
<dbReference type="GO" id="GO:0005615">
    <property type="term" value="C:extracellular space"/>
    <property type="evidence" value="ECO:0007669"/>
    <property type="project" value="TreeGrafter"/>
</dbReference>
<dbReference type="Ensembl" id="ENSCCNT00000015011.1">
    <property type="protein sequence ID" value="ENSCCNP00000011466.1"/>
    <property type="gene ID" value="ENSCCNG00000011899.1"/>
</dbReference>
<feature type="compositionally biased region" description="Basic and acidic residues" evidence="1">
    <location>
        <begin position="53"/>
        <end position="89"/>
    </location>
</feature>
<dbReference type="PANTHER" id="PTHR10607">
    <property type="entry name" value="OSTEOPONTIN"/>
    <property type="match status" value="1"/>
</dbReference>
<dbReference type="GO" id="GO:0050840">
    <property type="term" value="F:extracellular matrix binding"/>
    <property type="evidence" value="ECO:0007669"/>
    <property type="project" value="TreeGrafter"/>
</dbReference>
<feature type="compositionally biased region" description="Polar residues" evidence="1">
    <location>
        <begin position="43"/>
        <end position="52"/>
    </location>
</feature>
<feature type="region of interest" description="Disordered" evidence="1">
    <location>
        <begin position="1"/>
        <end position="96"/>
    </location>
</feature>
<dbReference type="AlphaFoldDB" id="A0A8C0WIP8"/>
<dbReference type="InterPro" id="IPR002038">
    <property type="entry name" value="Osteopontin"/>
</dbReference>
<dbReference type="Pfam" id="PF00865">
    <property type="entry name" value="Osteopontin"/>
    <property type="match status" value="1"/>
</dbReference>
<organism evidence="2">
    <name type="scientific">Castor canadensis</name>
    <name type="common">American beaver</name>
    <dbReference type="NCBI Taxonomy" id="51338"/>
    <lineage>
        <taxon>Eukaryota</taxon>
        <taxon>Metazoa</taxon>
        <taxon>Chordata</taxon>
        <taxon>Craniata</taxon>
        <taxon>Vertebrata</taxon>
        <taxon>Euteleostomi</taxon>
        <taxon>Mammalia</taxon>
        <taxon>Eutheria</taxon>
        <taxon>Euarchontoglires</taxon>
        <taxon>Glires</taxon>
        <taxon>Rodentia</taxon>
        <taxon>Castorimorpha</taxon>
        <taxon>Castoridae</taxon>
        <taxon>Castor</taxon>
    </lineage>
</organism>
<evidence type="ECO:0000256" key="1">
    <source>
        <dbReference type="SAM" id="MobiDB-lite"/>
    </source>
</evidence>
<accession>A0A8C0WIP8</accession>
<dbReference type="GO" id="GO:0045780">
    <property type="term" value="P:positive regulation of bone resorption"/>
    <property type="evidence" value="ECO:0007669"/>
    <property type="project" value="TreeGrafter"/>
</dbReference>
<reference evidence="2" key="1">
    <citation type="submission" date="2023-09" db="UniProtKB">
        <authorList>
            <consortium name="Ensembl"/>
        </authorList>
    </citation>
    <scope>IDENTIFICATION</scope>
</reference>
<evidence type="ECO:0008006" key="3">
    <source>
        <dbReference type="Google" id="ProtNLM"/>
    </source>
</evidence>
<dbReference type="GO" id="GO:0007155">
    <property type="term" value="P:cell adhesion"/>
    <property type="evidence" value="ECO:0007669"/>
    <property type="project" value="InterPro"/>
</dbReference>
<dbReference type="PANTHER" id="PTHR10607:SF1">
    <property type="entry name" value="OSTEOPONTIN"/>
    <property type="match status" value="1"/>
</dbReference>
<evidence type="ECO:0000313" key="2">
    <source>
        <dbReference type="Ensembl" id="ENSCCNP00000011466.1"/>
    </source>
</evidence>
<sequence length="96" mass="10976">LSDPPNHESSQLDDHSVETHSREQSREHKQKASHESREHSDVIDSQESSKVSQEVHSHESTSLEDKPVLDPKSQKEDKHLKYRISHELDSASSEVN</sequence>